<evidence type="ECO:0000256" key="1">
    <source>
        <dbReference type="SAM" id="MobiDB-lite"/>
    </source>
</evidence>
<dbReference type="InterPro" id="IPR011051">
    <property type="entry name" value="RmlC_Cupin_sf"/>
</dbReference>
<dbReference type="RefSeq" id="WP_153454866.1">
    <property type="nucleotide sequence ID" value="NZ_WEGJ01000020.1"/>
</dbReference>
<proteinExistence type="predicted"/>
<evidence type="ECO:0008006" key="4">
    <source>
        <dbReference type="Google" id="ProtNLM"/>
    </source>
</evidence>
<organism evidence="2 3">
    <name type="scientific">Streptomyces smaragdinus</name>
    <dbReference type="NCBI Taxonomy" id="2585196"/>
    <lineage>
        <taxon>Bacteria</taxon>
        <taxon>Bacillati</taxon>
        <taxon>Actinomycetota</taxon>
        <taxon>Actinomycetes</taxon>
        <taxon>Kitasatosporales</taxon>
        <taxon>Streptomycetaceae</taxon>
        <taxon>Streptomyces</taxon>
    </lineage>
</organism>
<dbReference type="OrthoDB" id="7797852at2"/>
<evidence type="ECO:0000313" key="3">
    <source>
        <dbReference type="Proteomes" id="UP000466345"/>
    </source>
</evidence>
<gene>
    <name evidence="2" type="ORF">SRB5_44710</name>
</gene>
<comment type="caution">
    <text evidence="2">The sequence shown here is derived from an EMBL/GenBank/DDBJ whole genome shotgun (WGS) entry which is preliminary data.</text>
</comment>
<dbReference type="AlphaFoldDB" id="A0A7K0CLE7"/>
<evidence type="ECO:0000313" key="2">
    <source>
        <dbReference type="EMBL" id="MQY14307.1"/>
    </source>
</evidence>
<name>A0A7K0CLE7_9ACTN</name>
<dbReference type="EMBL" id="WEGJ01000020">
    <property type="protein sequence ID" value="MQY14307.1"/>
    <property type="molecule type" value="Genomic_DNA"/>
</dbReference>
<dbReference type="Proteomes" id="UP000466345">
    <property type="component" value="Unassembled WGS sequence"/>
</dbReference>
<reference evidence="2 3" key="1">
    <citation type="submission" date="2019-10" db="EMBL/GenBank/DDBJ databases">
        <title>Streptomyces smaragdinus sp. nov. and Streptomyces fabii sp. nov., isolated from the gut of fungus growing-termite Macrotermes natalensis.</title>
        <authorList>
            <person name="Schwitalla J."/>
            <person name="Benndorf R."/>
            <person name="Martin K."/>
            <person name="De Beer W."/>
            <person name="Kaster A.-K."/>
            <person name="Vollmers J."/>
            <person name="Poulsen M."/>
            <person name="Beemelmanns C."/>
        </authorList>
    </citation>
    <scope>NUCLEOTIDE SEQUENCE [LARGE SCALE GENOMIC DNA]</scope>
    <source>
        <strain evidence="2 3">RB5</strain>
    </source>
</reference>
<dbReference type="SUPFAM" id="SSF51182">
    <property type="entry name" value="RmlC-like cupins"/>
    <property type="match status" value="1"/>
</dbReference>
<dbReference type="Gene3D" id="2.60.120.10">
    <property type="entry name" value="Jelly Rolls"/>
    <property type="match status" value="2"/>
</dbReference>
<sequence>MAEYEEATTNYGAAKTPKFVAPTGDDFGGKKEFKSPKQPYDHFMDAEGVPVYREIGFEDVRDLELGDWARTGGRGAYIQLLGTEELWGMHLIEVPPGGALEIDQHIYEKIMYVVEGAGTTEVWRNGMTDTAPQTFEWGQGSLFGIPLNAPHRLVNGSGKRALLIAGTTAPAVLNMYDNREFIFANPYPFAERYDGKSDFFDYRDELVADPVRGRAMQVTNLIPDLPNLDMPLDNQRGPGTKRIQPWMANARFYMKVLEFQVGRYAPAHHHPPSAILICIKGGGFTYTWPLEASLKPWEAGNGDMVKRVDYRPGGMVAAAPGGGDWVHQHFATSAEPLRVLAMNGPPSARIAGLLAPPGATLKSSNLGRSEGGKSIEFWDEDPHIRAEFEAQLAKNGITTRMPPELYVRPEGR</sequence>
<accession>A0A7K0CLE7</accession>
<feature type="region of interest" description="Disordered" evidence="1">
    <location>
        <begin position="15"/>
        <end position="34"/>
    </location>
</feature>
<dbReference type="InterPro" id="IPR014710">
    <property type="entry name" value="RmlC-like_jellyroll"/>
</dbReference>
<protein>
    <recommendedName>
        <fullName evidence="4">Cupin</fullName>
    </recommendedName>
</protein>
<keyword evidence="3" id="KW-1185">Reference proteome</keyword>